<protein>
    <recommendedName>
        <fullName evidence="1">CBM20 domain-containing protein</fullName>
    </recommendedName>
</protein>
<evidence type="ECO:0000313" key="2">
    <source>
        <dbReference type="EMBL" id="GIL73032.1"/>
    </source>
</evidence>
<gene>
    <name evidence="2" type="ORF">Vretifemale_3253</name>
    <name evidence="3" type="ORF">Vretimale_4666</name>
</gene>
<dbReference type="InterPro" id="IPR002044">
    <property type="entry name" value="CBM20"/>
</dbReference>
<dbReference type="Proteomes" id="UP000722791">
    <property type="component" value="Unassembled WGS sequence"/>
</dbReference>
<name>A0A8J4G1M0_9CHLO</name>
<dbReference type="Proteomes" id="UP000747110">
    <property type="component" value="Unassembled WGS sequence"/>
</dbReference>
<dbReference type="PROSITE" id="PS51166">
    <property type="entry name" value="CBM20"/>
    <property type="match status" value="1"/>
</dbReference>
<dbReference type="PANTHER" id="PTHR47453:SF1">
    <property type="entry name" value="PHOSPHOGLUCAN, WATER DIKINASE, CHLOROPLASTIC"/>
    <property type="match status" value="1"/>
</dbReference>
<evidence type="ECO:0000259" key="1">
    <source>
        <dbReference type="PROSITE" id="PS51166"/>
    </source>
</evidence>
<dbReference type="EMBL" id="BNCQ01000006">
    <property type="protein sequence ID" value="GIL99511.1"/>
    <property type="molecule type" value="Genomic_DNA"/>
</dbReference>
<dbReference type="GO" id="GO:2001070">
    <property type="term" value="F:starch binding"/>
    <property type="evidence" value="ECO:0007669"/>
    <property type="project" value="InterPro"/>
</dbReference>
<evidence type="ECO:0000313" key="3">
    <source>
        <dbReference type="EMBL" id="GIL99511.1"/>
    </source>
</evidence>
<dbReference type="AlphaFoldDB" id="A0A8J4G1M0"/>
<dbReference type="SMART" id="SM01065">
    <property type="entry name" value="CBM_2"/>
    <property type="match status" value="1"/>
</dbReference>
<dbReference type="OrthoDB" id="550577at2759"/>
<reference evidence="3" key="1">
    <citation type="journal article" date="2021" name="Proc. Natl. Acad. Sci. U.S.A.">
        <title>Three genomes in the algal genus Volvox reveal the fate of a haploid sex-determining region after a transition to homothallism.</title>
        <authorList>
            <person name="Yamamoto K."/>
            <person name="Hamaji T."/>
            <person name="Kawai-Toyooka H."/>
            <person name="Matsuzaki R."/>
            <person name="Takahashi F."/>
            <person name="Nishimura Y."/>
            <person name="Kawachi M."/>
            <person name="Noguchi H."/>
            <person name="Minakuchi Y."/>
            <person name="Umen J.G."/>
            <person name="Toyoda A."/>
            <person name="Nozaki H."/>
        </authorList>
    </citation>
    <scope>NUCLEOTIDE SEQUENCE</scope>
    <source>
        <strain evidence="3">NIES-3785</strain>
        <strain evidence="2">NIES-3786</strain>
    </source>
</reference>
<dbReference type="Gene3D" id="2.60.40.10">
    <property type="entry name" value="Immunoglobulins"/>
    <property type="match status" value="1"/>
</dbReference>
<evidence type="ECO:0000313" key="4">
    <source>
        <dbReference type="Proteomes" id="UP000722791"/>
    </source>
</evidence>
<dbReference type="EMBL" id="BNCP01000004">
    <property type="protein sequence ID" value="GIL73032.1"/>
    <property type="molecule type" value="Genomic_DNA"/>
</dbReference>
<comment type="caution">
    <text evidence="3">The sequence shown here is derived from an EMBL/GenBank/DDBJ whole genome shotgun (WGS) entry which is preliminary data.</text>
</comment>
<dbReference type="SUPFAM" id="SSF49452">
    <property type="entry name" value="Starch-binding domain-like"/>
    <property type="match status" value="1"/>
</dbReference>
<evidence type="ECO:0000313" key="5">
    <source>
        <dbReference type="Proteomes" id="UP000747110"/>
    </source>
</evidence>
<dbReference type="PANTHER" id="PTHR47453">
    <property type="entry name" value="PHOSPHOGLUCAN, WATER DIKINASE, CHLOROPLASTIC"/>
    <property type="match status" value="1"/>
</dbReference>
<dbReference type="InterPro" id="IPR013784">
    <property type="entry name" value="Carb-bd-like_fold"/>
</dbReference>
<accession>A0A8J4G1M0</accession>
<dbReference type="Pfam" id="PF00686">
    <property type="entry name" value="CBM_20"/>
    <property type="match status" value="1"/>
</dbReference>
<proteinExistence type="predicted"/>
<feature type="domain" description="CBM20" evidence="1">
    <location>
        <begin position="70"/>
        <end position="174"/>
    </location>
</feature>
<sequence>MIAQNQRAFCLRARGPRHVCIRRNATVSSQVITTTTQENLNSVVAVEIDVEALQKRLEARAKAMIQLEEQEVASRTKVKFFLKQQVGLGESWKVVGRCPELGSMLPEVAPYMKWSNGDVWTYEAKIRPGNFEFKAVLRKPDGQYLWEDGKERILEVPFGEPADKEVQITDIKFM</sequence>
<keyword evidence="5" id="KW-1185">Reference proteome</keyword>
<dbReference type="InterPro" id="IPR013783">
    <property type="entry name" value="Ig-like_fold"/>
</dbReference>
<organism evidence="3 4">
    <name type="scientific">Volvox reticuliferus</name>
    <dbReference type="NCBI Taxonomy" id="1737510"/>
    <lineage>
        <taxon>Eukaryota</taxon>
        <taxon>Viridiplantae</taxon>
        <taxon>Chlorophyta</taxon>
        <taxon>core chlorophytes</taxon>
        <taxon>Chlorophyceae</taxon>
        <taxon>CS clade</taxon>
        <taxon>Chlamydomonadales</taxon>
        <taxon>Volvocaceae</taxon>
        <taxon>Volvox</taxon>
    </lineage>
</organism>